<dbReference type="AlphaFoldDB" id="A0AAN7T7M0"/>
<accession>A0AAN7T7M0</accession>
<evidence type="ECO:0000313" key="2">
    <source>
        <dbReference type="Proteomes" id="UP001310890"/>
    </source>
</evidence>
<comment type="caution">
    <text evidence="1">The sequence shown here is derived from an EMBL/GenBank/DDBJ whole genome shotgun (WGS) entry which is preliminary data.</text>
</comment>
<organism evidence="1 2">
    <name type="scientific">Meristemomyces frigidus</name>
    <dbReference type="NCBI Taxonomy" id="1508187"/>
    <lineage>
        <taxon>Eukaryota</taxon>
        <taxon>Fungi</taxon>
        <taxon>Dikarya</taxon>
        <taxon>Ascomycota</taxon>
        <taxon>Pezizomycotina</taxon>
        <taxon>Dothideomycetes</taxon>
        <taxon>Dothideomycetidae</taxon>
        <taxon>Mycosphaerellales</taxon>
        <taxon>Teratosphaeriaceae</taxon>
        <taxon>Meristemomyces</taxon>
    </lineage>
</organism>
<evidence type="ECO:0000313" key="1">
    <source>
        <dbReference type="EMBL" id="KAK5105759.1"/>
    </source>
</evidence>
<name>A0AAN7T7M0_9PEZI</name>
<gene>
    <name evidence="1" type="ORF">LTR62_002179</name>
</gene>
<protein>
    <submittedName>
        <fullName evidence="1">Uncharacterized protein</fullName>
    </submittedName>
</protein>
<dbReference type="PANTHER" id="PTHR36587:SF2">
    <property type="entry name" value="EXPRESSION SITE-ASSOCIATED GENE 3 (ESAG3)-LIKE PROTEIN"/>
    <property type="match status" value="1"/>
</dbReference>
<reference evidence="1" key="1">
    <citation type="submission" date="2023-08" db="EMBL/GenBank/DDBJ databases">
        <title>Black Yeasts Isolated from many extreme environments.</title>
        <authorList>
            <person name="Coleine C."/>
            <person name="Stajich J.E."/>
            <person name="Selbmann L."/>
        </authorList>
    </citation>
    <scope>NUCLEOTIDE SEQUENCE</scope>
    <source>
        <strain evidence="1">CCFEE 5401</strain>
    </source>
</reference>
<dbReference type="PANTHER" id="PTHR36587">
    <property type="entry name" value="EXPRESSION SITE-ASSOCIATED GENE 3 (ESAG3)-LIKE PROTEIN"/>
    <property type="match status" value="1"/>
</dbReference>
<dbReference type="CDD" id="cd22997">
    <property type="entry name" value="GT_LH"/>
    <property type="match status" value="1"/>
</dbReference>
<dbReference type="EMBL" id="JAVRRL010000157">
    <property type="protein sequence ID" value="KAK5105759.1"/>
    <property type="molecule type" value="Genomic_DNA"/>
</dbReference>
<proteinExistence type="predicted"/>
<sequence>MTFLSPAHLHILIPASRPDVNLCKILLSASVLGYPSPIIINWNQEFNDNSLVEGGSHLAKISGIYDYVSGLGTSHDEDLVLMLDGYDVWLQLRAQALLDRYYHLNKMADTRIHAEMGSAANQTRQEIIFGCQKRCWPWTPNDPPCYAVPNSTLPQDVYGTRTDTPASDDNPFINYRPRFLNSGTAIGPVKAMRKLFGQALKQAHEEPNIGSDQYIFSHIFGDQEIWREAVRRDAVLAQQKTRPYAKQGHRGRVYVIEEHISEVRAKAAEREDGNFEFGIGLDYGAEIVLNTVFAEEDTAWLEFSNQSQIAQARWEHPDMTRKVDLLAEDISATLPPFWTYSTEGLPLTRGWEDVALLTDVYTGNTPVVIHHNAHRHGLKSRRESWWPLIWFYEHARTLLDVSIYNPVAAFAISGYDIQSMRQWWPFGIWKGGAHDASWKEGDENKGWLRFDDLCRDYHEEIFGDGRGPWELPAAH</sequence>
<dbReference type="Proteomes" id="UP001310890">
    <property type="component" value="Unassembled WGS sequence"/>
</dbReference>